<dbReference type="AlphaFoldDB" id="A0AAV3SKK6"/>
<evidence type="ECO:0000256" key="1">
    <source>
        <dbReference type="SAM" id="MobiDB-lite"/>
    </source>
</evidence>
<evidence type="ECO:0000313" key="4">
    <source>
        <dbReference type="Proteomes" id="UP001500962"/>
    </source>
</evidence>
<feature type="domain" description="Transposase IS4-like" evidence="2">
    <location>
        <begin position="203"/>
        <end position="342"/>
    </location>
</feature>
<sequence length="362" mass="40993">MGNPLGMRALEPEDKSGLSSRSEQRYIDEKAKKVTQALCEYVFPAMDLDRPDEGTRYDGVTFLELQRYLGLTDTAANQGTRLFNEETTRENGGPDSDTHLHYIKRLDAMEIASMVNGAIAEMVDVGRKYYSIDRHVDVAIDITYIAYYGDRDEFQMSTGAPSNKSYSWCYQMATISIVGEEVKFTLGMRPLLRRIPYMSRAVLVEQLLDIASEHVSIGTVYADAGFDSIGVMHAVEEAGFSYLIRKSSDDRVDRFVDGMNHDVAVKQTHEMEKTIRGETVTVTPTLVGVPSDRKEDATVTFVTNLTVSDATKEARGRTRRVMRRYARRWGIENSYKSIKDFLTWMTSRNTAVRVFYFGFAVI</sequence>
<dbReference type="Proteomes" id="UP001500962">
    <property type="component" value="Unassembled WGS sequence"/>
</dbReference>
<comment type="caution">
    <text evidence="3">The sequence shown here is derived from an EMBL/GenBank/DDBJ whole genome shotgun (WGS) entry which is preliminary data.</text>
</comment>
<organism evidence="3 4">
    <name type="scientific">Halococcus dombrowskii</name>
    <dbReference type="NCBI Taxonomy" id="179637"/>
    <lineage>
        <taxon>Archaea</taxon>
        <taxon>Methanobacteriati</taxon>
        <taxon>Methanobacteriota</taxon>
        <taxon>Stenosarchaea group</taxon>
        <taxon>Halobacteria</taxon>
        <taxon>Halobacteriales</taxon>
        <taxon>Halococcaceae</taxon>
        <taxon>Halococcus</taxon>
    </lineage>
</organism>
<name>A0AAV3SKK6_HALDO</name>
<evidence type="ECO:0000313" key="3">
    <source>
        <dbReference type="EMBL" id="GAA0476259.1"/>
    </source>
</evidence>
<dbReference type="GO" id="GO:0004803">
    <property type="term" value="F:transposase activity"/>
    <property type="evidence" value="ECO:0007669"/>
    <property type="project" value="InterPro"/>
</dbReference>
<dbReference type="InterPro" id="IPR012337">
    <property type="entry name" value="RNaseH-like_sf"/>
</dbReference>
<dbReference type="GO" id="GO:0003677">
    <property type="term" value="F:DNA binding"/>
    <property type="evidence" value="ECO:0007669"/>
    <property type="project" value="InterPro"/>
</dbReference>
<dbReference type="GO" id="GO:0006313">
    <property type="term" value="P:DNA transposition"/>
    <property type="evidence" value="ECO:0007669"/>
    <property type="project" value="InterPro"/>
</dbReference>
<dbReference type="EMBL" id="BAAADN010000088">
    <property type="protein sequence ID" value="GAA0476259.1"/>
    <property type="molecule type" value="Genomic_DNA"/>
</dbReference>
<proteinExistence type="predicted"/>
<feature type="compositionally biased region" description="Basic and acidic residues" evidence="1">
    <location>
        <begin position="10"/>
        <end position="24"/>
    </location>
</feature>
<dbReference type="InterPro" id="IPR002559">
    <property type="entry name" value="Transposase_11"/>
</dbReference>
<dbReference type="SUPFAM" id="SSF53098">
    <property type="entry name" value="Ribonuclease H-like"/>
    <property type="match status" value="1"/>
</dbReference>
<dbReference type="Pfam" id="PF01609">
    <property type="entry name" value="DDE_Tnp_1"/>
    <property type="match status" value="1"/>
</dbReference>
<protein>
    <recommendedName>
        <fullName evidence="2">Transposase IS4-like domain-containing protein</fullName>
    </recommendedName>
</protein>
<reference evidence="3" key="2">
    <citation type="submission" date="2023-12" db="EMBL/GenBank/DDBJ databases">
        <authorList>
            <person name="Sun Q."/>
            <person name="Inoue M."/>
        </authorList>
    </citation>
    <scope>NUCLEOTIDE SEQUENCE</scope>
    <source>
        <strain evidence="3">JCM 12289</strain>
    </source>
</reference>
<reference evidence="3" key="1">
    <citation type="journal article" date="2014" name="Int. J. Syst. Evol. Microbiol.">
        <title>Complete genome sequence of Corynebacterium casei LMG S-19264T (=DSM 44701T), isolated from a smear-ripened cheese.</title>
        <authorList>
            <consortium name="US DOE Joint Genome Institute (JGI-PGF)"/>
            <person name="Walter F."/>
            <person name="Albersmeier A."/>
            <person name="Kalinowski J."/>
            <person name="Ruckert C."/>
        </authorList>
    </citation>
    <scope>NUCLEOTIDE SEQUENCE</scope>
    <source>
        <strain evidence="3">JCM 12289</strain>
    </source>
</reference>
<accession>A0AAV3SKK6</accession>
<gene>
    <name evidence="3" type="ORF">GCM10008985_35710</name>
</gene>
<evidence type="ECO:0000259" key="2">
    <source>
        <dbReference type="Pfam" id="PF01609"/>
    </source>
</evidence>
<feature type="region of interest" description="Disordered" evidence="1">
    <location>
        <begin position="1"/>
        <end position="24"/>
    </location>
</feature>